<gene>
    <name evidence="2" type="ORF">Acr_06g0011290</name>
</gene>
<dbReference type="Proteomes" id="UP000585474">
    <property type="component" value="Unassembled WGS sequence"/>
</dbReference>
<reference evidence="2 3" key="1">
    <citation type="submission" date="2019-07" db="EMBL/GenBank/DDBJ databases">
        <title>De Novo Assembly of kiwifruit Actinidia rufa.</title>
        <authorList>
            <person name="Sugita-Konishi S."/>
            <person name="Sato K."/>
            <person name="Mori E."/>
            <person name="Abe Y."/>
            <person name="Kisaki G."/>
            <person name="Hamano K."/>
            <person name="Suezawa K."/>
            <person name="Otani M."/>
            <person name="Fukuda T."/>
            <person name="Manabe T."/>
            <person name="Gomi K."/>
            <person name="Tabuchi M."/>
            <person name="Akimitsu K."/>
            <person name="Kataoka I."/>
        </authorList>
    </citation>
    <scope>NUCLEOTIDE SEQUENCE [LARGE SCALE GENOMIC DNA]</scope>
    <source>
        <strain evidence="3">cv. Fuchu</strain>
    </source>
</reference>
<sequence>MENFCLPEQDIDAALTLIQLAAGEISRHDRIDDDGTAAPRGKSKRKQQSERDSLSTIETILPLGRREIRKSLQLCDKSVGYDDAKAKDYKEEERSSDLLCYIMDYDDELC</sequence>
<proteinExistence type="predicted"/>
<protein>
    <submittedName>
        <fullName evidence="2">Uncharacterized protein</fullName>
    </submittedName>
</protein>
<feature type="region of interest" description="Disordered" evidence="1">
    <location>
        <begin position="28"/>
        <end position="55"/>
    </location>
</feature>
<organism evidence="2 3">
    <name type="scientific">Actinidia rufa</name>
    <dbReference type="NCBI Taxonomy" id="165716"/>
    <lineage>
        <taxon>Eukaryota</taxon>
        <taxon>Viridiplantae</taxon>
        <taxon>Streptophyta</taxon>
        <taxon>Embryophyta</taxon>
        <taxon>Tracheophyta</taxon>
        <taxon>Spermatophyta</taxon>
        <taxon>Magnoliopsida</taxon>
        <taxon>eudicotyledons</taxon>
        <taxon>Gunneridae</taxon>
        <taxon>Pentapetalae</taxon>
        <taxon>asterids</taxon>
        <taxon>Ericales</taxon>
        <taxon>Actinidiaceae</taxon>
        <taxon>Actinidia</taxon>
    </lineage>
</organism>
<evidence type="ECO:0000313" key="2">
    <source>
        <dbReference type="EMBL" id="GFY89189.1"/>
    </source>
</evidence>
<dbReference type="AlphaFoldDB" id="A0A7J0ET54"/>
<keyword evidence="3" id="KW-1185">Reference proteome</keyword>
<evidence type="ECO:0000256" key="1">
    <source>
        <dbReference type="SAM" id="MobiDB-lite"/>
    </source>
</evidence>
<evidence type="ECO:0000313" key="3">
    <source>
        <dbReference type="Proteomes" id="UP000585474"/>
    </source>
</evidence>
<comment type="caution">
    <text evidence="2">The sequence shown here is derived from an EMBL/GenBank/DDBJ whole genome shotgun (WGS) entry which is preliminary data.</text>
</comment>
<accession>A0A7J0ET54</accession>
<dbReference type="EMBL" id="BJWL01000006">
    <property type="protein sequence ID" value="GFY89189.1"/>
    <property type="molecule type" value="Genomic_DNA"/>
</dbReference>
<name>A0A7J0ET54_9ERIC</name>